<feature type="domain" description="RagB/SusD" evidence="7">
    <location>
        <begin position="328"/>
        <end position="607"/>
    </location>
</feature>
<evidence type="ECO:0000256" key="4">
    <source>
        <dbReference type="ARBA" id="ARBA00023136"/>
    </source>
</evidence>
<evidence type="ECO:0000313" key="9">
    <source>
        <dbReference type="EMBL" id="SIS82261.1"/>
    </source>
</evidence>
<evidence type="ECO:0000256" key="3">
    <source>
        <dbReference type="ARBA" id="ARBA00022729"/>
    </source>
</evidence>
<evidence type="ECO:0000256" key="1">
    <source>
        <dbReference type="ARBA" id="ARBA00004442"/>
    </source>
</evidence>
<evidence type="ECO:0000256" key="5">
    <source>
        <dbReference type="ARBA" id="ARBA00023237"/>
    </source>
</evidence>
<organism evidence="9 10">
    <name type="scientific">Filimonas lacunae</name>
    <dbReference type="NCBI Taxonomy" id="477680"/>
    <lineage>
        <taxon>Bacteria</taxon>
        <taxon>Pseudomonadati</taxon>
        <taxon>Bacteroidota</taxon>
        <taxon>Chitinophagia</taxon>
        <taxon>Chitinophagales</taxon>
        <taxon>Chitinophagaceae</taxon>
        <taxon>Filimonas</taxon>
    </lineage>
</organism>
<evidence type="ECO:0000259" key="7">
    <source>
        <dbReference type="Pfam" id="PF07980"/>
    </source>
</evidence>
<dbReference type="Pfam" id="PF14322">
    <property type="entry name" value="SusD-like_3"/>
    <property type="match status" value="1"/>
</dbReference>
<dbReference type="KEGG" id="fln:FLA_6047"/>
<reference evidence="10" key="1">
    <citation type="submission" date="2017-01" db="EMBL/GenBank/DDBJ databases">
        <authorList>
            <person name="Varghese N."/>
            <person name="Submissions S."/>
        </authorList>
    </citation>
    <scope>NUCLEOTIDE SEQUENCE [LARGE SCALE GENOMIC DNA]</scope>
    <source>
        <strain evidence="10">DSM 21054</strain>
    </source>
</reference>
<dbReference type="InterPro" id="IPR012944">
    <property type="entry name" value="SusD_RagB_dom"/>
</dbReference>
<dbReference type="GO" id="GO:0009279">
    <property type="term" value="C:cell outer membrane"/>
    <property type="evidence" value="ECO:0007669"/>
    <property type="project" value="UniProtKB-SubCell"/>
</dbReference>
<dbReference type="InterPro" id="IPR011990">
    <property type="entry name" value="TPR-like_helical_dom_sf"/>
</dbReference>
<keyword evidence="4" id="KW-0472">Membrane</keyword>
<gene>
    <name evidence="9" type="ORF">SAMN05421788_1011424</name>
</gene>
<protein>
    <submittedName>
        <fullName evidence="9">Starch-binding associating with outer membrane</fullName>
    </submittedName>
</protein>
<name>A0A173MQR4_9BACT</name>
<keyword evidence="3 6" id="KW-0732">Signal</keyword>
<dbReference type="Gene3D" id="1.25.40.390">
    <property type="match status" value="1"/>
</dbReference>
<evidence type="ECO:0000256" key="6">
    <source>
        <dbReference type="SAM" id="SignalP"/>
    </source>
</evidence>
<keyword evidence="5" id="KW-0998">Cell outer membrane</keyword>
<dbReference type="SUPFAM" id="SSF48452">
    <property type="entry name" value="TPR-like"/>
    <property type="match status" value="1"/>
</dbReference>
<proteinExistence type="inferred from homology"/>
<dbReference type="RefSeq" id="WP_231940357.1">
    <property type="nucleotide sequence ID" value="NZ_AP017422.1"/>
</dbReference>
<accession>A0A173MQR4</accession>
<dbReference type="AlphaFoldDB" id="A0A173MQR4"/>
<feature type="signal peptide" evidence="6">
    <location>
        <begin position="1"/>
        <end position="23"/>
    </location>
</feature>
<feature type="chain" id="PRO_5030023296" evidence="6">
    <location>
        <begin position="24"/>
        <end position="607"/>
    </location>
</feature>
<keyword evidence="10" id="KW-1185">Reference proteome</keyword>
<dbReference type="InterPro" id="IPR033985">
    <property type="entry name" value="SusD-like_N"/>
</dbReference>
<evidence type="ECO:0000256" key="2">
    <source>
        <dbReference type="ARBA" id="ARBA00006275"/>
    </source>
</evidence>
<dbReference type="Pfam" id="PF07980">
    <property type="entry name" value="SusD_RagB"/>
    <property type="match status" value="1"/>
</dbReference>
<comment type="subcellular location">
    <subcellularLocation>
        <location evidence="1">Cell outer membrane</location>
    </subcellularLocation>
</comment>
<sequence length="607" mass="67995">MMRKKYSIYILAALLVAAPSCQKKFLDQVPDDRLTTDDIFTRQSTTESFLADVYSAVPDEATQRFVAGYNTTAGPWTGAADEAKYSWDNNTANSVILGTISTTDGWYSTLWSRYYKGIRNAGYFMANVDKATILGSALIKQYKAEARALRAMYYYYLVRMFGPVVLTGDNPISPDASFDDVQLPRNSFDDCINYIVSELDAAKPNLLVVPSDRNFGRITQGIAMAFKEQALLLAASPLYNGNTDYAALKNADGTQLINQTYTADKWKKAADAAKAFIDEFVPSVYDLYEKNDADGKFSAYLSCRDVMLTDWNKEWILARPVGNISFWQYDKTPYHNGFNGDVKGGGALAVTQEMVDAYFTANGRSITDGASGYVATGFSSFKAPFDNASRNTYNQWANREPRFYVGVTYDGSRWLNTDYGDVITSTQYSGNSGIKVSGSDHSATGYMVRKNLSLGKWSDESRSLVLFRLANIYLDYVEALNEATPGNENVVKYLNLIRKRAGIPLYGEGTDALDIPATQEAMREAIRKERRVELAFENVRFFDTRRWKIAEQTDAGPKYGLNINADGTNFYNKVVVETRVFAKKHYLLPIPQSEIDKDKQLVQNTGW</sequence>
<dbReference type="Proteomes" id="UP000186917">
    <property type="component" value="Unassembled WGS sequence"/>
</dbReference>
<dbReference type="EMBL" id="FTOR01000001">
    <property type="protein sequence ID" value="SIS82261.1"/>
    <property type="molecule type" value="Genomic_DNA"/>
</dbReference>
<evidence type="ECO:0000259" key="8">
    <source>
        <dbReference type="Pfam" id="PF14322"/>
    </source>
</evidence>
<dbReference type="STRING" id="477680.SAMN05421788_1011424"/>
<feature type="domain" description="SusD-like N-terminal" evidence="8">
    <location>
        <begin position="24"/>
        <end position="204"/>
    </location>
</feature>
<comment type="similarity">
    <text evidence="2">Belongs to the SusD family.</text>
</comment>
<evidence type="ECO:0000313" key="10">
    <source>
        <dbReference type="Proteomes" id="UP000186917"/>
    </source>
</evidence>